<protein>
    <submittedName>
        <fullName evidence="2">Uncharacterized protein</fullName>
    </submittedName>
</protein>
<accession>A0A8J7U4K3</accession>
<reference evidence="2" key="1">
    <citation type="submission" date="2021-03" db="EMBL/GenBank/DDBJ databases">
        <authorList>
            <person name="Wang G."/>
        </authorList>
    </citation>
    <scope>NUCLEOTIDE SEQUENCE</scope>
    <source>
        <strain evidence="2">KCTC 12899</strain>
    </source>
</reference>
<dbReference type="AlphaFoldDB" id="A0A8J7U4K3"/>
<dbReference type="RefSeq" id="WP_207859431.1">
    <property type="nucleotide sequence ID" value="NZ_JAFREP010000012.1"/>
</dbReference>
<feature type="chain" id="PRO_5035173144" evidence="1">
    <location>
        <begin position="19"/>
        <end position="144"/>
    </location>
</feature>
<name>A0A8J7U4K3_9BACT</name>
<keyword evidence="1" id="KW-0732">Signal</keyword>
<dbReference type="Proteomes" id="UP000664417">
    <property type="component" value="Unassembled WGS sequence"/>
</dbReference>
<evidence type="ECO:0000313" key="2">
    <source>
        <dbReference type="EMBL" id="MBO1319528.1"/>
    </source>
</evidence>
<evidence type="ECO:0000256" key="1">
    <source>
        <dbReference type="SAM" id="SignalP"/>
    </source>
</evidence>
<evidence type="ECO:0000313" key="3">
    <source>
        <dbReference type="Proteomes" id="UP000664417"/>
    </source>
</evidence>
<dbReference type="EMBL" id="JAFREP010000012">
    <property type="protein sequence ID" value="MBO1319528.1"/>
    <property type="molecule type" value="Genomic_DNA"/>
</dbReference>
<gene>
    <name evidence="2" type="ORF">J3U88_13720</name>
</gene>
<organism evidence="2 3">
    <name type="scientific">Acanthopleuribacter pedis</name>
    <dbReference type="NCBI Taxonomy" id="442870"/>
    <lineage>
        <taxon>Bacteria</taxon>
        <taxon>Pseudomonadati</taxon>
        <taxon>Acidobacteriota</taxon>
        <taxon>Holophagae</taxon>
        <taxon>Acanthopleuribacterales</taxon>
        <taxon>Acanthopleuribacteraceae</taxon>
        <taxon>Acanthopleuribacter</taxon>
    </lineage>
</organism>
<comment type="caution">
    <text evidence="2">The sequence shown here is derived from an EMBL/GenBank/DDBJ whole genome shotgun (WGS) entry which is preliminary data.</text>
</comment>
<sequence length="144" mass="15592">MKKLSVIFALLVSGFLQAGSGKAIVPHWTSYDSNGQRSTITISNITGNDLEVTVTFYSNTGTVIGSTDLTYTNWANSDTRIEAGETALVSVHKSTWDYGYAVIEWNNISSDDNAVGLVAHAFFGVSDADRYGRYAIPVNLGQPF</sequence>
<proteinExistence type="predicted"/>
<feature type="signal peptide" evidence="1">
    <location>
        <begin position="1"/>
        <end position="18"/>
    </location>
</feature>
<keyword evidence="3" id="KW-1185">Reference proteome</keyword>